<dbReference type="GO" id="GO:0004842">
    <property type="term" value="F:ubiquitin-protein transferase activity"/>
    <property type="evidence" value="ECO:0007669"/>
    <property type="project" value="UniProtKB-ARBA"/>
</dbReference>
<dbReference type="InterPro" id="IPR016135">
    <property type="entry name" value="UBQ-conjugating_enzyme/RWD"/>
</dbReference>
<evidence type="ECO:0000256" key="7">
    <source>
        <dbReference type="ARBA" id="ARBA00022843"/>
    </source>
</evidence>
<evidence type="ECO:0000256" key="4">
    <source>
        <dbReference type="ARBA" id="ARBA00022741"/>
    </source>
</evidence>
<dbReference type="CDD" id="cd23802">
    <property type="entry name" value="UBCc_UBE2Q"/>
    <property type="match status" value="1"/>
</dbReference>
<feature type="region of interest" description="Disordered" evidence="8">
    <location>
        <begin position="134"/>
        <end position="170"/>
    </location>
</feature>
<name>L7M7V0_RHIPC</name>
<dbReference type="PROSITE" id="PS50127">
    <property type="entry name" value="UBC_2"/>
    <property type="match status" value="1"/>
</dbReference>
<dbReference type="GO" id="GO:0005737">
    <property type="term" value="C:cytoplasm"/>
    <property type="evidence" value="ECO:0007669"/>
    <property type="project" value="UniProtKB-SubCell"/>
</dbReference>
<dbReference type="GO" id="GO:0016874">
    <property type="term" value="F:ligase activity"/>
    <property type="evidence" value="ECO:0007669"/>
    <property type="project" value="UniProtKB-KW"/>
</dbReference>
<evidence type="ECO:0000256" key="1">
    <source>
        <dbReference type="ARBA" id="ARBA00004496"/>
    </source>
</evidence>
<reference evidence="10" key="1">
    <citation type="submission" date="2012-11" db="EMBL/GenBank/DDBJ databases">
        <authorList>
            <person name="Lucero-Rivera Y.E."/>
            <person name="Tovar-Ramirez D."/>
        </authorList>
    </citation>
    <scope>NUCLEOTIDE SEQUENCE</scope>
    <source>
        <tissue evidence="10">Salivary gland</tissue>
    </source>
</reference>
<dbReference type="Gene3D" id="3.10.110.10">
    <property type="entry name" value="Ubiquitin Conjugating Enzyme"/>
    <property type="match status" value="1"/>
</dbReference>
<dbReference type="SUPFAM" id="SSF54495">
    <property type="entry name" value="UBC-like"/>
    <property type="match status" value="1"/>
</dbReference>
<evidence type="ECO:0000259" key="9">
    <source>
        <dbReference type="PROSITE" id="PS50127"/>
    </source>
</evidence>
<dbReference type="GO" id="GO:0005524">
    <property type="term" value="F:ATP binding"/>
    <property type="evidence" value="ECO:0007669"/>
    <property type="project" value="UniProtKB-KW"/>
</dbReference>
<organism evidence="10">
    <name type="scientific">Rhipicephalus pulchellus</name>
    <name type="common">Yellow backed tick</name>
    <name type="synonym">Dermacentor pulchellus</name>
    <dbReference type="NCBI Taxonomy" id="72859"/>
    <lineage>
        <taxon>Eukaryota</taxon>
        <taxon>Metazoa</taxon>
        <taxon>Ecdysozoa</taxon>
        <taxon>Arthropoda</taxon>
        <taxon>Chelicerata</taxon>
        <taxon>Arachnida</taxon>
        <taxon>Acari</taxon>
        <taxon>Parasitiformes</taxon>
        <taxon>Ixodida</taxon>
        <taxon>Ixodoidea</taxon>
        <taxon>Ixodidae</taxon>
        <taxon>Rhipicephalinae</taxon>
        <taxon>Rhipicephalus</taxon>
        <taxon>Rhipicephalus</taxon>
    </lineage>
</organism>
<accession>L7M7V0</accession>
<keyword evidence="3" id="KW-0808">Transferase</keyword>
<feature type="domain" description="UBC core" evidence="9">
    <location>
        <begin position="198"/>
        <end position="362"/>
    </location>
</feature>
<dbReference type="SMART" id="SM00212">
    <property type="entry name" value="UBCc"/>
    <property type="match status" value="1"/>
</dbReference>
<keyword evidence="6" id="KW-0067">ATP-binding</keyword>
<dbReference type="InterPro" id="IPR050113">
    <property type="entry name" value="Ub_conjugating_enzyme"/>
</dbReference>
<comment type="subcellular location">
    <subcellularLocation>
        <location evidence="1">Cytoplasm</location>
    </subcellularLocation>
</comment>
<evidence type="ECO:0000313" key="10">
    <source>
        <dbReference type="EMBL" id="JAA60376.1"/>
    </source>
</evidence>
<feature type="compositionally biased region" description="Acidic residues" evidence="8">
    <location>
        <begin position="139"/>
        <end position="159"/>
    </location>
</feature>
<dbReference type="EMBL" id="GACK01004658">
    <property type="protein sequence ID" value="JAA60376.1"/>
    <property type="molecule type" value="mRNA"/>
</dbReference>
<evidence type="ECO:0000256" key="3">
    <source>
        <dbReference type="ARBA" id="ARBA00022679"/>
    </source>
</evidence>
<keyword evidence="4" id="KW-0547">Nucleotide-binding</keyword>
<evidence type="ECO:0000256" key="2">
    <source>
        <dbReference type="ARBA" id="ARBA00022490"/>
    </source>
</evidence>
<protein>
    <submittedName>
        <fullName evidence="10">Putative acid-amino acid ligase</fullName>
    </submittedName>
</protein>
<evidence type="ECO:0000256" key="6">
    <source>
        <dbReference type="ARBA" id="ARBA00022840"/>
    </source>
</evidence>
<keyword evidence="10" id="KW-0436">Ligase</keyword>
<sequence>MACLNSLKQDIRALEASFPKNHERFQVVAASVDELTCRFIGRNGKKIEIHANITETYPSTPPVWFSDTEDPSITNIVELLTNTAGRDNQLLQQVKILVTELCKVHSLPEPAELETLDYFQQSDAGNLPDLLQAPQQHSEEEDETDVDDDMPMEIDDDTGSSEKSKEDDLSVENHATLERLRQNQRQDYLRGSVSGSVQATDRLMKELREVYRSESYRRGVFCVELVNDSLYEWNVMLRIVDSDSPLHSDLTLLKEKEGKDHILLNILFKENYPFEPPFIRVVNPMITGGYVLGGGAICMELLTRQGWSSAYTVEAIILQIAATLVKGKARIQFSGNKAQYSLSRAQASFKSLVQIHEKNGWFTPPKEDG</sequence>
<proteinExistence type="evidence at transcript level"/>
<dbReference type="FunFam" id="3.10.110.10:FF:000006">
    <property type="entry name" value="Ubiquitin-conjugating enzyme E2 Q2"/>
    <property type="match status" value="1"/>
</dbReference>
<keyword evidence="5" id="KW-0833">Ubl conjugation pathway</keyword>
<keyword evidence="2" id="KW-0963">Cytoplasm</keyword>
<dbReference type="AlphaFoldDB" id="L7M7V0"/>
<evidence type="ECO:0000256" key="8">
    <source>
        <dbReference type="SAM" id="MobiDB-lite"/>
    </source>
</evidence>
<dbReference type="PANTHER" id="PTHR24067">
    <property type="entry name" value="UBIQUITIN-CONJUGATING ENZYME E2"/>
    <property type="match status" value="1"/>
</dbReference>
<reference evidence="10" key="2">
    <citation type="journal article" date="2015" name="J. Proteomics">
        <title>Sexual differences in the sialomes of the zebra tick, Rhipicephalus pulchellus.</title>
        <authorList>
            <person name="Tan A.W."/>
            <person name="Francischetti I.M."/>
            <person name="Slovak M."/>
            <person name="Kini R.M."/>
            <person name="Ribeiro J.M."/>
        </authorList>
    </citation>
    <scope>NUCLEOTIDE SEQUENCE</scope>
    <source>
        <tissue evidence="10">Salivary gland</tissue>
    </source>
</reference>
<dbReference type="Pfam" id="PF00179">
    <property type="entry name" value="UQ_con"/>
    <property type="match status" value="1"/>
</dbReference>
<dbReference type="InterPro" id="IPR000608">
    <property type="entry name" value="UBC"/>
</dbReference>
<evidence type="ECO:0000256" key="5">
    <source>
        <dbReference type="ARBA" id="ARBA00022786"/>
    </source>
</evidence>
<keyword evidence="7" id="KW-0832">Ubl conjugation</keyword>